<dbReference type="Gene3D" id="2.40.30.180">
    <property type="entry name" value="Ubiquitin-activating enzyme E1, FCCH domain"/>
    <property type="match status" value="1"/>
</dbReference>
<dbReference type="InterPro" id="IPR042302">
    <property type="entry name" value="E1_FCCH_sf"/>
</dbReference>
<evidence type="ECO:0000313" key="1">
    <source>
        <dbReference type="EMBL" id="SMF64690.1"/>
    </source>
</evidence>
<accession>A0A1Y6CHL8</accession>
<dbReference type="InterPro" id="IPR058003">
    <property type="entry name" value="Phage_gp12"/>
</dbReference>
<dbReference type="EMBL" id="FWZX01000025">
    <property type="protein sequence ID" value="SMF64690.1"/>
    <property type="molecule type" value="Genomic_DNA"/>
</dbReference>
<proteinExistence type="predicted"/>
<keyword evidence="2" id="KW-1185">Reference proteome</keyword>
<reference evidence="1 2" key="1">
    <citation type="submission" date="2017-04" db="EMBL/GenBank/DDBJ databases">
        <authorList>
            <person name="Afonso C.L."/>
            <person name="Miller P.J."/>
            <person name="Scott M.A."/>
            <person name="Spackman E."/>
            <person name="Goraichik I."/>
            <person name="Dimitrov K.M."/>
            <person name="Suarez D.L."/>
            <person name="Swayne D.E."/>
        </authorList>
    </citation>
    <scope>NUCLEOTIDE SEQUENCE [LARGE SCALE GENOMIC DNA]</scope>
    <source>
        <strain evidence="1 2">USBA 355</strain>
    </source>
</reference>
<dbReference type="RefSeq" id="WP_085125237.1">
    <property type="nucleotide sequence ID" value="NZ_FWZX01000025.1"/>
</dbReference>
<dbReference type="Proteomes" id="UP000192917">
    <property type="component" value="Unassembled WGS sequence"/>
</dbReference>
<protein>
    <submittedName>
        <fullName evidence="1">Uncharacterized protein</fullName>
    </submittedName>
</protein>
<dbReference type="STRING" id="560819.SAMN05428998_12580"/>
<dbReference type="Pfam" id="PF25675">
    <property type="entry name" value="Phage_nozzle"/>
    <property type="match status" value="1"/>
</dbReference>
<gene>
    <name evidence="1" type="ORF">SAMN05428998_12580</name>
</gene>
<dbReference type="AlphaFoldDB" id="A0A1Y6CHL8"/>
<evidence type="ECO:0000313" key="2">
    <source>
        <dbReference type="Proteomes" id="UP000192917"/>
    </source>
</evidence>
<name>A0A1Y6CHL8_9PROT</name>
<sequence length="754" mass="80475">MSDIALTKSGFTAGVLSPALFARVDLSKFDLGAKTLENFLVHAEGGVSNRPGTEFVLRARGDRIRLIPFAFSTEQTYVLELGEGYLRVVKDGAVVTEPSRAVAGVAPGDPVVLTVAGHGYGNGDWIFLEGLTGPTALNGRFWAVTVTGADSVSLSDLDGRPLDGTGLPAWSGGGTAERVYRIATPWSADELERLKFVQSADTMYLAHPGYAPRKLTRSADDAWSLEVIDFQPSIAPPGGLSASGGSGGPAQYYRVTAVKAETFEESTPASASVGASPTSGSPVNLSWAAVAGAAKYNVYKLDNGIYGWIGASETTAFADDNIAPDVSDTPPTGRNPFAAAGAYPATVGLHEQRSVWGASDDDPQKTWMSTSANYENLNVSTPSKDDDAVTFTIAARQVNEIRHYVSLSDLLLFTSGGEFKVNGGDEVALTPSNVNVKPQSYRGCSHVPPVVIGNTVLFVRYDGRAVYDLGYQLAVDGYSGNEVTVLAKHLFRGEGRIREMAYAQTPWSVVWCVLGDGRLAALTYMREHDVWAWHSHVTEGAFESVAVVRENDEDVVYLAVRRTVEGSERVYLERMKEREDRAIEEAFFLDSGLSYDGPATRELSGLGHLEGETVAILADGGVQPRQVVTGGRISLQTAAERVHVGLPYEATIETLPVTLSDPAAAAKRLRIHRVLLRVLAARGVRVGPGGGAGELVEVKQRAGEPYGTPTRPFTGQIGLNVAPEWADDTTILVRQSDPLPITVLGMTAELEIGG</sequence>
<organism evidence="1 2">
    <name type="scientific">Tistlia consotensis USBA 355</name>
    <dbReference type="NCBI Taxonomy" id="560819"/>
    <lineage>
        <taxon>Bacteria</taxon>
        <taxon>Pseudomonadati</taxon>
        <taxon>Pseudomonadota</taxon>
        <taxon>Alphaproteobacteria</taxon>
        <taxon>Rhodospirillales</taxon>
        <taxon>Rhodovibrionaceae</taxon>
        <taxon>Tistlia</taxon>
    </lineage>
</organism>